<dbReference type="Gene3D" id="2.60.40.10">
    <property type="entry name" value="Immunoglobulins"/>
    <property type="match status" value="1"/>
</dbReference>
<evidence type="ECO:0000259" key="3">
    <source>
        <dbReference type="PROSITE" id="PS50853"/>
    </source>
</evidence>
<feature type="compositionally biased region" description="Basic and acidic residues" evidence="2">
    <location>
        <begin position="188"/>
        <end position="201"/>
    </location>
</feature>
<name>A0AAW1CVX1_9HEMI</name>
<evidence type="ECO:0000313" key="4">
    <source>
        <dbReference type="EMBL" id="KAK9502774.1"/>
    </source>
</evidence>
<feature type="compositionally biased region" description="Low complexity" evidence="2">
    <location>
        <begin position="662"/>
        <end position="678"/>
    </location>
</feature>
<feature type="region of interest" description="Disordered" evidence="2">
    <location>
        <begin position="441"/>
        <end position="481"/>
    </location>
</feature>
<feature type="compositionally biased region" description="Low complexity" evidence="2">
    <location>
        <begin position="252"/>
        <end position="266"/>
    </location>
</feature>
<proteinExistence type="predicted"/>
<feature type="domain" description="Fibronectin type-III" evidence="3">
    <location>
        <begin position="970"/>
        <end position="1074"/>
    </location>
</feature>
<feature type="compositionally biased region" description="Polar residues" evidence="2">
    <location>
        <begin position="267"/>
        <end position="279"/>
    </location>
</feature>
<dbReference type="InterPro" id="IPR056565">
    <property type="entry name" value="Fn3_ATF7IP"/>
</dbReference>
<dbReference type="AlphaFoldDB" id="A0AAW1CVX1"/>
<gene>
    <name evidence="4" type="ORF">O3M35_011483</name>
</gene>
<dbReference type="GO" id="GO:0003712">
    <property type="term" value="F:transcription coregulator activity"/>
    <property type="evidence" value="ECO:0007669"/>
    <property type="project" value="TreeGrafter"/>
</dbReference>
<dbReference type="InterPro" id="IPR026085">
    <property type="entry name" value="ATF7-int"/>
</dbReference>
<dbReference type="PROSITE" id="PS50853">
    <property type="entry name" value="FN3"/>
    <property type="match status" value="1"/>
</dbReference>
<accession>A0AAW1CVX1</accession>
<organism evidence="4 5">
    <name type="scientific">Rhynocoris fuscipes</name>
    <dbReference type="NCBI Taxonomy" id="488301"/>
    <lineage>
        <taxon>Eukaryota</taxon>
        <taxon>Metazoa</taxon>
        <taxon>Ecdysozoa</taxon>
        <taxon>Arthropoda</taxon>
        <taxon>Hexapoda</taxon>
        <taxon>Insecta</taxon>
        <taxon>Pterygota</taxon>
        <taxon>Neoptera</taxon>
        <taxon>Paraneoptera</taxon>
        <taxon>Hemiptera</taxon>
        <taxon>Heteroptera</taxon>
        <taxon>Panheteroptera</taxon>
        <taxon>Cimicomorpha</taxon>
        <taxon>Reduviidae</taxon>
        <taxon>Harpactorinae</taxon>
        <taxon>Harpactorini</taxon>
        <taxon>Rhynocoris</taxon>
    </lineage>
</organism>
<feature type="region of interest" description="Disordered" evidence="2">
    <location>
        <begin position="151"/>
        <end position="201"/>
    </location>
</feature>
<feature type="region of interest" description="Disordered" evidence="2">
    <location>
        <begin position="326"/>
        <end position="377"/>
    </location>
</feature>
<protein>
    <recommendedName>
        <fullName evidence="3">Fibronectin type-III domain-containing protein</fullName>
    </recommendedName>
</protein>
<feature type="compositionally biased region" description="Basic and acidic residues" evidence="2">
    <location>
        <begin position="341"/>
        <end position="358"/>
    </location>
</feature>
<feature type="compositionally biased region" description="Polar residues" evidence="2">
    <location>
        <begin position="679"/>
        <end position="689"/>
    </location>
</feature>
<dbReference type="GO" id="GO:0006355">
    <property type="term" value="P:regulation of DNA-templated transcription"/>
    <property type="evidence" value="ECO:0007669"/>
    <property type="project" value="TreeGrafter"/>
</dbReference>
<keyword evidence="1" id="KW-0175">Coiled coil</keyword>
<dbReference type="Pfam" id="PF16794">
    <property type="entry name" value="fn3_4"/>
    <property type="match status" value="1"/>
</dbReference>
<feature type="compositionally biased region" description="Polar residues" evidence="2">
    <location>
        <begin position="394"/>
        <end position="403"/>
    </location>
</feature>
<feature type="region of interest" description="Disordered" evidence="2">
    <location>
        <begin position="654"/>
        <end position="689"/>
    </location>
</feature>
<dbReference type="InterPro" id="IPR003961">
    <property type="entry name" value="FN3_dom"/>
</dbReference>
<dbReference type="EMBL" id="JAPXFL010000008">
    <property type="protein sequence ID" value="KAK9502774.1"/>
    <property type="molecule type" value="Genomic_DNA"/>
</dbReference>
<dbReference type="GO" id="GO:0005634">
    <property type="term" value="C:nucleus"/>
    <property type="evidence" value="ECO:0007669"/>
    <property type="project" value="TreeGrafter"/>
</dbReference>
<reference evidence="4 5" key="1">
    <citation type="submission" date="2022-12" db="EMBL/GenBank/DDBJ databases">
        <title>Chromosome-level genome assembly of true bugs.</title>
        <authorList>
            <person name="Ma L."/>
            <person name="Li H."/>
        </authorList>
    </citation>
    <scope>NUCLEOTIDE SEQUENCE [LARGE SCALE GENOMIC DNA]</scope>
    <source>
        <strain evidence="4">Lab_2022b</strain>
    </source>
</reference>
<sequence>MSTAATETIIENHVNGSKTAVKAFSDKKKTSGKNGFKKETSSKDYFLDIVKEAISKKLSDDDEAKENPTNFVVSKVVEIEGKIVNSELVNEASNSVQAEVISDKIENNQRICELESSLNEENDLQVPIKSEIEIVSSLEGEMGTTISKLINGESSESLSKEDNNRSNSSFNEEILSNTGQNKVTCSEHSSKHEMNGNENFEKHNSIIKIEEDISTNQTLESKEISDKCEETSLSEKSSENVNFTSVEESVEKSVNSSLNNENSIVSIQQDVKSSSNDNETSSKEELNSKDNKELSEIVNPVQVENEIIVENTLNICENENSMECNDENADKTVKNSLKRASTPDKDDNEASKKIKLSDTEDNSISKSNKRLSTECDSNETKKLCTSNSYDIEQPITSNESIGNSDDKGNKENNENLLTDEKKDKIKDLKKLNKEKLKKKELKKVKDKDTISSEVNDKNECSSSDVTLKTNETEETSENENMQPGIGKIKLKKKIKGPVENNDECELLDNTAPTSCPICSCDCKFKKDDRKILGEKSRGLIDILSGGSDNININLVQKLEELVGQTVVDWATNKCDVGAIRKKTHFLEEEYDRLLQLNANYKKQLDDAKCIIKRMIDEKLAQKSWSEGIVPLKVTRSVGMQVCTTGSAHVLIKRQEEKDKGTSRLSSTRISSSSVNVTTPELQTSTKTSDSLAEGIINEITASSVSNSNSLNVTPVEVNRMDIVGNSKVVSPSRVTPRLADGAQTVVNMNIIDDDIEVIEPVVDSAPLVQPLATSTATTATITTKNSNISNEQILISATLATFNSATNTTTTSTASKTIAPGIYILKTADVPNAQNVSNQLHIAAAPTQQASTPNSEVIDLTDNDPVSFPSNTPNSNRVDLSTLRLPVGQTATANQNAVNFAVATGVQNKVVTFPADSTTFLIHRSPTNANSSLRKPTLQPPSTTDILLTTMSSLPPLPRSPKYGMNVLKPPRPILRICRNSSGIMLSWNFDEEILTKIRKYQVFAYQEGAQIDVSKTDMWKKVGDVDALPLPMACTLTQFKEGHKYYFVVRAMDANSRLGEFSLPGSIMLTSSSNTVNKTTPTRV</sequence>
<feature type="region of interest" description="Disordered" evidence="2">
    <location>
        <begin position="394"/>
        <end position="418"/>
    </location>
</feature>
<dbReference type="PANTHER" id="PTHR23210">
    <property type="entry name" value="ACTIVATING TRANSCRIPTION FACTOR 7 INTERACTING PROTEIN"/>
    <property type="match status" value="1"/>
</dbReference>
<feature type="coiled-coil region" evidence="1">
    <location>
        <begin position="583"/>
        <end position="617"/>
    </location>
</feature>
<keyword evidence="5" id="KW-1185">Reference proteome</keyword>
<feature type="compositionally biased region" description="Basic and acidic residues" evidence="2">
    <location>
        <begin position="404"/>
        <end position="418"/>
    </location>
</feature>
<dbReference type="InterPro" id="IPR013783">
    <property type="entry name" value="Ig-like_fold"/>
</dbReference>
<feature type="region of interest" description="Disordered" evidence="2">
    <location>
        <begin position="213"/>
        <end position="293"/>
    </location>
</feature>
<feature type="compositionally biased region" description="Basic and acidic residues" evidence="2">
    <location>
        <begin position="220"/>
        <end position="230"/>
    </location>
</feature>
<dbReference type="GO" id="GO:0005667">
    <property type="term" value="C:transcription regulator complex"/>
    <property type="evidence" value="ECO:0007669"/>
    <property type="project" value="TreeGrafter"/>
</dbReference>
<evidence type="ECO:0000256" key="2">
    <source>
        <dbReference type="SAM" id="MobiDB-lite"/>
    </source>
</evidence>
<evidence type="ECO:0000256" key="1">
    <source>
        <dbReference type="SAM" id="Coils"/>
    </source>
</evidence>
<feature type="compositionally biased region" description="Polar residues" evidence="2">
    <location>
        <begin position="165"/>
        <end position="187"/>
    </location>
</feature>
<evidence type="ECO:0000313" key="5">
    <source>
        <dbReference type="Proteomes" id="UP001461498"/>
    </source>
</evidence>
<comment type="caution">
    <text evidence="4">The sequence shown here is derived from an EMBL/GenBank/DDBJ whole genome shotgun (WGS) entry which is preliminary data.</text>
</comment>
<feature type="compositionally biased region" description="Basic and acidic residues" evidence="2">
    <location>
        <begin position="280"/>
        <end position="293"/>
    </location>
</feature>
<dbReference type="EMBL" id="JAPXFL010000008">
    <property type="protein sequence ID" value="KAK9502775.1"/>
    <property type="molecule type" value="Genomic_DNA"/>
</dbReference>
<dbReference type="InterPro" id="IPR036116">
    <property type="entry name" value="FN3_sf"/>
</dbReference>
<dbReference type="Proteomes" id="UP001461498">
    <property type="component" value="Unassembled WGS sequence"/>
</dbReference>
<dbReference type="PANTHER" id="PTHR23210:SF26">
    <property type="entry name" value="ACTIVATING TRANSCRIPTION FACTOR 7-INTERACTING PROTEIN 1"/>
    <property type="match status" value="1"/>
</dbReference>
<feature type="compositionally biased region" description="Basic and acidic residues" evidence="2">
    <location>
        <begin position="443"/>
        <end position="459"/>
    </location>
</feature>
<dbReference type="SUPFAM" id="SSF49265">
    <property type="entry name" value="Fibronectin type III"/>
    <property type="match status" value="1"/>
</dbReference>